<reference evidence="1" key="1">
    <citation type="submission" date="2013-08" db="EMBL/GenBank/DDBJ databases">
        <title>Gene expansion shapes genome architecture in the human pathogen Lichtheimia corymbifera: an evolutionary genomics analysis in the ancient terrestrial Mucorales (Mucoromycotina).</title>
        <authorList>
            <person name="Schwartze V.U."/>
            <person name="Winter S."/>
            <person name="Shelest E."/>
            <person name="Marcet-Houben M."/>
            <person name="Horn F."/>
            <person name="Wehner S."/>
            <person name="Hoffmann K."/>
            <person name="Riege K."/>
            <person name="Sammeth M."/>
            <person name="Nowrousian M."/>
            <person name="Valiante V."/>
            <person name="Linde J."/>
            <person name="Jacobsen I.D."/>
            <person name="Marz M."/>
            <person name="Brakhage A.A."/>
            <person name="Gabaldon T."/>
            <person name="Bocker S."/>
            <person name="Voigt K."/>
        </authorList>
    </citation>
    <scope>NUCLEOTIDE SEQUENCE [LARGE SCALE GENOMIC DNA]</scope>
    <source>
        <strain evidence="1">FSU 9682</strain>
    </source>
</reference>
<gene>
    <name evidence="1" type="ORF">LCOR_06176.1</name>
</gene>
<dbReference type="VEuPathDB" id="FungiDB:LCOR_06176.1"/>
<evidence type="ECO:0000313" key="1">
    <source>
        <dbReference type="EMBL" id="CDH54977.1"/>
    </source>
</evidence>
<protein>
    <submittedName>
        <fullName evidence="1">Uncharacterized protein</fullName>
    </submittedName>
</protein>
<name>A0A068RZE4_9FUNG</name>
<organism evidence="1 2">
    <name type="scientific">Lichtheimia corymbifera JMRC:FSU:9682</name>
    <dbReference type="NCBI Taxonomy" id="1263082"/>
    <lineage>
        <taxon>Eukaryota</taxon>
        <taxon>Fungi</taxon>
        <taxon>Fungi incertae sedis</taxon>
        <taxon>Mucoromycota</taxon>
        <taxon>Mucoromycotina</taxon>
        <taxon>Mucoromycetes</taxon>
        <taxon>Mucorales</taxon>
        <taxon>Lichtheimiaceae</taxon>
        <taxon>Lichtheimia</taxon>
    </lineage>
</organism>
<comment type="caution">
    <text evidence="1">The sequence shown here is derived from an EMBL/GenBank/DDBJ whole genome shotgun (WGS) entry which is preliminary data.</text>
</comment>
<sequence>MAETNTQQLQTNTLTLDKLLAIAGAIFHLSEGSNQRTVEVYGDISDIYSAKQYNESHILRENDDPSDIMGSLRRSKRRCYDPCDYIYGVLGMTRIKIPRMTDPNAVWRHFLSELDDLLPLYDERWVDHADEIDLQKVDNIGELHTKLWRIYLALDK</sequence>
<evidence type="ECO:0000313" key="2">
    <source>
        <dbReference type="Proteomes" id="UP000027586"/>
    </source>
</evidence>
<dbReference type="EMBL" id="CBTN010000026">
    <property type="protein sequence ID" value="CDH54977.1"/>
    <property type="molecule type" value="Genomic_DNA"/>
</dbReference>
<dbReference type="OrthoDB" id="2157530at2759"/>
<proteinExistence type="predicted"/>
<dbReference type="AlphaFoldDB" id="A0A068RZE4"/>
<keyword evidence="2" id="KW-1185">Reference proteome</keyword>
<accession>A0A068RZE4</accession>
<dbReference type="Proteomes" id="UP000027586">
    <property type="component" value="Unassembled WGS sequence"/>
</dbReference>